<dbReference type="InterPro" id="IPR004358">
    <property type="entry name" value="Sig_transdc_His_kin-like_C"/>
</dbReference>
<dbReference type="EMBL" id="DVKS01000101">
    <property type="protein sequence ID" value="HIT41647.1"/>
    <property type="molecule type" value="Genomic_DNA"/>
</dbReference>
<evidence type="ECO:0000256" key="3">
    <source>
        <dbReference type="ARBA" id="ARBA00012438"/>
    </source>
</evidence>
<evidence type="ECO:0000256" key="8">
    <source>
        <dbReference type="ARBA" id="ARBA00023012"/>
    </source>
</evidence>
<dbReference type="Gene3D" id="3.30.565.10">
    <property type="entry name" value="Histidine kinase-like ATPase, C-terminal domain"/>
    <property type="match status" value="1"/>
</dbReference>
<dbReference type="Gene3D" id="1.10.287.130">
    <property type="match status" value="1"/>
</dbReference>
<evidence type="ECO:0000256" key="11">
    <source>
        <dbReference type="PROSITE-ProRule" id="PRU00169"/>
    </source>
</evidence>
<keyword evidence="7" id="KW-0418">Kinase</keyword>
<dbReference type="SMART" id="SM00448">
    <property type="entry name" value="REC"/>
    <property type="match status" value="1"/>
</dbReference>
<feature type="modified residue" description="4-aspartylphosphate" evidence="11">
    <location>
        <position position="658"/>
    </location>
</feature>
<dbReference type="FunFam" id="3.30.565.10:FF:000010">
    <property type="entry name" value="Sensor histidine kinase RcsC"/>
    <property type="match status" value="1"/>
</dbReference>
<evidence type="ECO:0000313" key="18">
    <source>
        <dbReference type="Proteomes" id="UP000886860"/>
    </source>
</evidence>
<keyword evidence="8" id="KW-0902">Two-component regulatory system</keyword>
<dbReference type="Pfam" id="PF00512">
    <property type="entry name" value="HisKA"/>
    <property type="match status" value="1"/>
</dbReference>
<dbReference type="InterPro" id="IPR036097">
    <property type="entry name" value="HisK_dim/P_sf"/>
</dbReference>
<keyword evidence="14" id="KW-1133">Transmembrane helix</keyword>
<accession>A0A9D1GJH9</accession>
<feature type="region of interest" description="Disordered" evidence="13">
    <location>
        <begin position="724"/>
        <end position="757"/>
    </location>
</feature>
<dbReference type="PANTHER" id="PTHR43047:SF78">
    <property type="entry name" value="SENSORY_REGULATORY PROTEIN RPFC"/>
    <property type="match status" value="1"/>
</dbReference>
<feature type="domain" description="Response regulatory" evidence="16">
    <location>
        <begin position="604"/>
        <end position="725"/>
    </location>
</feature>
<keyword evidence="14" id="KW-0812">Transmembrane</keyword>
<dbReference type="InterPro" id="IPR003661">
    <property type="entry name" value="HisK_dim/P_dom"/>
</dbReference>
<feature type="non-terminal residue" evidence="17">
    <location>
        <position position="757"/>
    </location>
</feature>
<dbReference type="EC" id="2.7.13.3" evidence="3"/>
<dbReference type="InterPro" id="IPR036890">
    <property type="entry name" value="HATPase_C_sf"/>
</dbReference>
<dbReference type="CDD" id="cd00082">
    <property type="entry name" value="HisKA"/>
    <property type="match status" value="1"/>
</dbReference>
<reference evidence="17" key="2">
    <citation type="journal article" date="2021" name="PeerJ">
        <title>Extensive microbial diversity within the chicken gut microbiome revealed by metagenomics and culture.</title>
        <authorList>
            <person name="Gilroy R."/>
            <person name="Ravi A."/>
            <person name="Getino M."/>
            <person name="Pursley I."/>
            <person name="Horton D.L."/>
            <person name="Alikhan N.F."/>
            <person name="Baker D."/>
            <person name="Gharbi K."/>
            <person name="Hall N."/>
            <person name="Watson M."/>
            <person name="Adriaenssens E.M."/>
            <person name="Foster-Nyarko E."/>
            <person name="Jarju S."/>
            <person name="Secka A."/>
            <person name="Antonio M."/>
            <person name="Oren A."/>
            <person name="Chaudhuri R.R."/>
            <person name="La Ragione R."/>
            <person name="Hildebrand F."/>
            <person name="Pallen M.J."/>
        </authorList>
    </citation>
    <scope>NUCLEOTIDE SEQUENCE</scope>
    <source>
        <strain evidence="17">CHK123-3438</strain>
    </source>
</reference>
<evidence type="ECO:0000256" key="5">
    <source>
        <dbReference type="ARBA" id="ARBA00022553"/>
    </source>
</evidence>
<keyword evidence="12" id="KW-0175">Coiled coil</keyword>
<dbReference type="InterPro" id="IPR003594">
    <property type="entry name" value="HATPase_dom"/>
</dbReference>
<feature type="transmembrane region" description="Helical" evidence="14">
    <location>
        <begin position="189"/>
        <end position="209"/>
    </location>
</feature>
<feature type="domain" description="Histidine kinase" evidence="15">
    <location>
        <begin position="366"/>
        <end position="589"/>
    </location>
</feature>
<dbReference type="SUPFAM" id="SSF52172">
    <property type="entry name" value="CheY-like"/>
    <property type="match status" value="1"/>
</dbReference>
<keyword evidence="14" id="KW-0472">Membrane</keyword>
<dbReference type="Pfam" id="PF02518">
    <property type="entry name" value="HATPase_c"/>
    <property type="match status" value="1"/>
</dbReference>
<dbReference type="GO" id="GO:0000155">
    <property type="term" value="F:phosphorelay sensor kinase activity"/>
    <property type="evidence" value="ECO:0007669"/>
    <property type="project" value="InterPro"/>
</dbReference>
<comment type="similarity">
    <text evidence="2">In the N-terminal section; belongs to the phytochrome family.</text>
</comment>
<comment type="function">
    <text evidence="9">May play the central regulatory role in sporulation. It may be an element of the effector pathway responsible for the activation of sporulation genes in response to nutritional stress. Spo0A may act in concert with spo0H (a sigma factor) to control the expression of some genes that are critical to the sporulation process.</text>
</comment>
<dbReference type="CDD" id="cd16922">
    <property type="entry name" value="HATPase_EvgS-ArcB-TorS-like"/>
    <property type="match status" value="1"/>
</dbReference>
<comment type="caution">
    <text evidence="17">The sequence shown here is derived from an EMBL/GenBank/DDBJ whole genome shotgun (WGS) entry which is preliminary data.</text>
</comment>
<keyword evidence="5 11" id="KW-0597">Phosphoprotein</keyword>
<evidence type="ECO:0000256" key="13">
    <source>
        <dbReference type="SAM" id="MobiDB-lite"/>
    </source>
</evidence>
<evidence type="ECO:0000256" key="10">
    <source>
        <dbReference type="ARBA" id="ARBA00074306"/>
    </source>
</evidence>
<feature type="coiled-coil region" evidence="12">
    <location>
        <begin position="339"/>
        <end position="366"/>
    </location>
</feature>
<dbReference type="Pfam" id="PF00072">
    <property type="entry name" value="Response_reg"/>
    <property type="match status" value="1"/>
</dbReference>
<evidence type="ECO:0000313" key="17">
    <source>
        <dbReference type="EMBL" id="HIT41647.1"/>
    </source>
</evidence>
<evidence type="ECO:0000256" key="14">
    <source>
        <dbReference type="SAM" id="Phobius"/>
    </source>
</evidence>
<evidence type="ECO:0000256" key="12">
    <source>
        <dbReference type="SAM" id="Coils"/>
    </source>
</evidence>
<evidence type="ECO:0000256" key="9">
    <source>
        <dbReference type="ARBA" id="ARBA00024867"/>
    </source>
</evidence>
<dbReference type="AlphaFoldDB" id="A0A9D1GJH9"/>
<dbReference type="InterPro" id="IPR011006">
    <property type="entry name" value="CheY-like_superfamily"/>
</dbReference>
<gene>
    <name evidence="17" type="ORF">IAB60_06045</name>
</gene>
<evidence type="ECO:0000256" key="4">
    <source>
        <dbReference type="ARBA" id="ARBA00018672"/>
    </source>
</evidence>
<dbReference type="PROSITE" id="PS50109">
    <property type="entry name" value="HIS_KIN"/>
    <property type="match status" value="1"/>
</dbReference>
<comment type="catalytic activity">
    <reaction evidence="1">
        <text>ATP + protein L-histidine = ADP + protein N-phospho-L-histidine.</text>
        <dbReference type="EC" id="2.7.13.3"/>
    </reaction>
</comment>
<reference evidence="17" key="1">
    <citation type="submission" date="2020-10" db="EMBL/GenBank/DDBJ databases">
        <authorList>
            <person name="Gilroy R."/>
        </authorList>
    </citation>
    <scope>NUCLEOTIDE SEQUENCE</scope>
    <source>
        <strain evidence="17">CHK123-3438</strain>
    </source>
</reference>
<dbReference type="PROSITE" id="PS50110">
    <property type="entry name" value="RESPONSE_REGULATORY"/>
    <property type="match status" value="1"/>
</dbReference>
<proteinExistence type="inferred from homology"/>
<sequence>MKREKKQLARNQKISAVSGAVLIILLFCFLATIIVGILNLMSRLTSIREHPFRVLASGRELQNDMDNVRISIEQLKHINTPEVVTELREQISVFYDDADMRLAVIEKSYQGGKEDTDQLRNLLNEMHREQERFFNYAAEEDRSEEEITAYSARYLDPVYDEFDHCIENIMDFAGTRFEYFYQQAYRTTWLSIGAACLIFVLVLTVWFIYRYMLNWQNVRLQNQNQLFDLLSRTIDNIFMINELDHPERNFISENAGRILGFEPDPQNVSPEMLFDYMDESERKAIRELFQTNGETFWSGIFHYRHPNLPEEKIFALQTYRIHTGNQEQFITVLTDETQMIRTQKDLEDARIKAEQANRAKSEFLSRMSHEIRTPMNGIIGMVMIAQQNLDNKNKVADCLRKISLSSRHLLSLINDVLDMSKIESGRLEINQANFDFRAFMESLNTVINGQAQDKGIDFEVIFVGDIDETLRGDSLRLNQILMNLLSNALKFTPRGGKILLRVTDMKEPGEKLWLKFEVSDTGCGIAPENFDKIFQAFEQENSGISQTYGGTGLGLSISKRFVEMMGGRISVSSRLGKGSTFTVTLPLERTEQVQKEAKSFQGLRALLADDDVDALAHARLLLEKLEVQTDVTDNGYEAAARAEQAQNRGEPYDICLIDWKMPFIDGIETIRRIRSAALSKKPQAFLLSAYDTTEVQEKSREAGAAGVLAKPLFESSLIALLTGISGSDGEGEPDEKQTQGDFRGRRFLVAEDNELNR</sequence>
<evidence type="ECO:0000259" key="16">
    <source>
        <dbReference type="PROSITE" id="PS50110"/>
    </source>
</evidence>
<protein>
    <recommendedName>
        <fullName evidence="10">Circadian input-output histidine kinase CikA</fullName>
        <ecNumber evidence="3">2.7.13.3</ecNumber>
    </recommendedName>
    <alternativeName>
        <fullName evidence="4">Stage 0 sporulation protein A homolog</fullName>
    </alternativeName>
</protein>
<dbReference type="SMART" id="SM00387">
    <property type="entry name" value="HATPase_c"/>
    <property type="match status" value="1"/>
</dbReference>
<evidence type="ECO:0000256" key="7">
    <source>
        <dbReference type="ARBA" id="ARBA00022777"/>
    </source>
</evidence>
<dbReference type="Gene3D" id="3.40.50.2300">
    <property type="match status" value="1"/>
</dbReference>
<dbReference type="SUPFAM" id="SSF55874">
    <property type="entry name" value="ATPase domain of HSP90 chaperone/DNA topoisomerase II/histidine kinase"/>
    <property type="match status" value="1"/>
</dbReference>
<evidence type="ECO:0000256" key="1">
    <source>
        <dbReference type="ARBA" id="ARBA00000085"/>
    </source>
</evidence>
<dbReference type="SUPFAM" id="SSF47384">
    <property type="entry name" value="Homodimeric domain of signal transducing histidine kinase"/>
    <property type="match status" value="1"/>
</dbReference>
<name>A0A9D1GJH9_9FIRM</name>
<keyword evidence="6" id="KW-0808">Transferase</keyword>
<evidence type="ECO:0000256" key="6">
    <source>
        <dbReference type="ARBA" id="ARBA00022679"/>
    </source>
</evidence>
<organism evidence="17 18">
    <name type="scientific">Candidatus Caccovicinus merdipullorum</name>
    <dbReference type="NCBI Taxonomy" id="2840724"/>
    <lineage>
        <taxon>Bacteria</taxon>
        <taxon>Bacillati</taxon>
        <taxon>Bacillota</taxon>
        <taxon>Clostridia</taxon>
        <taxon>Eubacteriales</taxon>
        <taxon>Candidatus Caccovicinus</taxon>
    </lineage>
</organism>
<dbReference type="PRINTS" id="PR00344">
    <property type="entry name" value="BCTRLSENSOR"/>
</dbReference>
<evidence type="ECO:0000256" key="2">
    <source>
        <dbReference type="ARBA" id="ARBA00006402"/>
    </source>
</evidence>
<evidence type="ECO:0000259" key="15">
    <source>
        <dbReference type="PROSITE" id="PS50109"/>
    </source>
</evidence>
<feature type="compositionally biased region" description="Basic and acidic residues" evidence="13">
    <location>
        <begin position="734"/>
        <end position="744"/>
    </location>
</feature>
<dbReference type="CDD" id="cd17546">
    <property type="entry name" value="REC_hyHK_CKI1_RcsC-like"/>
    <property type="match status" value="1"/>
</dbReference>
<feature type="transmembrane region" description="Helical" evidence="14">
    <location>
        <begin position="20"/>
        <end position="41"/>
    </location>
</feature>
<dbReference type="Proteomes" id="UP000886860">
    <property type="component" value="Unassembled WGS sequence"/>
</dbReference>
<dbReference type="InterPro" id="IPR005467">
    <property type="entry name" value="His_kinase_dom"/>
</dbReference>
<dbReference type="SMART" id="SM00388">
    <property type="entry name" value="HisKA"/>
    <property type="match status" value="1"/>
</dbReference>
<dbReference type="PANTHER" id="PTHR43047">
    <property type="entry name" value="TWO-COMPONENT HISTIDINE PROTEIN KINASE"/>
    <property type="match status" value="1"/>
</dbReference>
<dbReference type="InterPro" id="IPR001789">
    <property type="entry name" value="Sig_transdc_resp-reg_receiver"/>
</dbReference>